<dbReference type="InterPro" id="IPR003644">
    <property type="entry name" value="Calx_beta"/>
</dbReference>
<dbReference type="Gene3D" id="2.60.40.2030">
    <property type="match status" value="1"/>
</dbReference>
<comment type="caution">
    <text evidence="5">The sequence shown here is derived from an EMBL/GenBank/DDBJ whole genome shotgun (WGS) entry which is preliminary data.</text>
</comment>
<evidence type="ECO:0000313" key="5">
    <source>
        <dbReference type="EMBL" id="MFC7337735.1"/>
    </source>
</evidence>
<keyword evidence="2" id="KW-0677">Repeat</keyword>
<protein>
    <submittedName>
        <fullName evidence="5">Calx-beta domain-containing protein</fullName>
    </submittedName>
</protein>
<reference evidence="6" key="1">
    <citation type="journal article" date="2019" name="Int. J. Syst. Evol. Microbiol.">
        <title>The Global Catalogue of Microorganisms (GCM) 10K type strain sequencing project: providing services to taxonomists for standard genome sequencing and annotation.</title>
        <authorList>
            <consortium name="The Broad Institute Genomics Platform"/>
            <consortium name="The Broad Institute Genome Sequencing Center for Infectious Disease"/>
            <person name="Wu L."/>
            <person name="Ma J."/>
        </authorList>
    </citation>
    <scope>NUCLEOTIDE SEQUENCE [LARGE SCALE GENOMIC DNA]</scope>
    <source>
        <strain evidence="6">CGMCC 4.1467</strain>
    </source>
</reference>
<evidence type="ECO:0000256" key="2">
    <source>
        <dbReference type="ARBA" id="ARBA00022737"/>
    </source>
</evidence>
<sequence>MIVLCGLFLGRVLRASDEEPRNRAIHQYEQTTRELLHFSGSGAVLRGTYSDAPVELLEFSEEAFRPSLTTRQFREGLQVLAGDDQVTGALESEASYPNNRADYIFFDTKSQEEVSRFPSLSFGEQYGRSLVVEDGLAVLWSEYANQEHLWLLLDTGESGSISIAPLGSGYSISTFCGFWRKDFVFIQWDSQSNQRWVVVTDREGTLVRPAVQISNGGSSSIADEDGGRVWISSGNRVEMVDLESGELRSYPLIEVSALGADGDGCWGAFGGSDRLERWEIDDEGGLRVGFRGQLGNSWYSGQILAAEGRACVYYSGRLEIFDPAYARPVLERPSRVVVTEMDREAMVRLRLDRVAEQKVGLRVRTRDGSAEDGKDYLGFDKHVVIPAGSQEIELSIPILEDQLLESNESVIVEFSEGVNLTVPAHVTGSVVIEGSGLQANPIVFFDESGLRLSPWEPWVFDDRMVGFFYEGNNWSNTKIVGLFDRETGQLIKRLDIDSMPTKEGFHLEWKWRRDGGVITTAVRDPMSGLRIVEFDAATGAKLRFRQVDPEFRYSGSEIIGPGSVLTYRFSGTPYLGAEVVSVDPTEDRDIDLMSGLEGSLRHLLVEAAEDRYVVELDIDRGFYSSDEAVLRCFSNEDHSLLWERREGRSAPYYGIGSGGGMLVCWGRSSEQVAGIDLQTGELAWESALPPINSGVATVVTAVGNRHFVTSRSFSGTGAASLVWEVETGVPVEEFKKDSGHPSFPVETDLIGLTESHGTGALLGSRYLPLEAGSSSTSSESQLFELVAERSRPSLEWLGGSLLANRRGSKMVFRSKESFLGDFEFQVDLDLRGASSAPLELDGTKHRIPGDRSFVEVPYKLSPEFDYHPWNSSGFRLILEISGDSGSELSVCRLAGMDGLARFVPHRFQELVADSADLALYGECAIQEDRFVVRNALDDPAPDFELLVISRPDGEIIRRFRNPLSSSQGRFADNFVVHGNHLAATFFNYSTGESEVLVFDLESGAYRGSIADTTGTYHFAEAMAASDDYLVLGTPGVSFGSPATSYVELYRWTDLSRAYRKFKGQNSELGKSLAWNGSDLYAVANSADVTIGGKRYDGHGQIIGYRFPTGNSPQPVYPDPANGGRQSGRLAEGGDYIFSAQSYGSLTAYRRSDMSIAWTMKPPIALYEEGLTAGGGMVNWDDGRELMLWRESSPEILSTTLFATNPQNYAEAFWGQVEDDQLIFTHQGKLRSMHLSDLGDFRGYRSLLEPGAASLPVGGDVDGSGTDDFEEYVFLRIDPLNPPVKVQRIEGFGWMFREGAPPPPDVVVVVELRQADGTWGAVSYREGLGPWLWADRYEEWAGLVSLATSASEARIRYLPHSALGISETIEGWPFKAYDKAKSSDPWMEGTAVDEQGFTMWQRMEMPLWEEGGSLGNLKATGEGGSKALCFKRLRGVRTVEAEVSRDLVDWMPLTDTAGLELEVRPLNDQWEEVHVRRKEADADPVFIRFRGED</sequence>
<organism evidence="5 6">
    <name type="scientific">Haloferula chungangensis</name>
    <dbReference type="NCBI Taxonomy" id="1048331"/>
    <lineage>
        <taxon>Bacteria</taxon>
        <taxon>Pseudomonadati</taxon>
        <taxon>Verrucomicrobiota</taxon>
        <taxon>Verrucomicrobiia</taxon>
        <taxon>Verrucomicrobiales</taxon>
        <taxon>Verrucomicrobiaceae</taxon>
        <taxon>Haloferula</taxon>
    </lineage>
</organism>
<dbReference type="RefSeq" id="WP_379712312.1">
    <property type="nucleotide sequence ID" value="NZ_JBHTBS010000005.1"/>
</dbReference>
<dbReference type="SMART" id="SM00237">
    <property type="entry name" value="Calx_beta"/>
    <property type="match status" value="1"/>
</dbReference>
<dbReference type="InterPro" id="IPR015943">
    <property type="entry name" value="WD40/YVTN_repeat-like_dom_sf"/>
</dbReference>
<dbReference type="Pfam" id="PF03160">
    <property type="entry name" value="Calx-beta"/>
    <property type="match status" value="1"/>
</dbReference>
<dbReference type="InterPro" id="IPR011047">
    <property type="entry name" value="Quinoprotein_ADH-like_sf"/>
</dbReference>
<dbReference type="SUPFAM" id="SSF63825">
    <property type="entry name" value="YWTD domain"/>
    <property type="match status" value="1"/>
</dbReference>
<dbReference type="EMBL" id="JBHTBS010000005">
    <property type="protein sequence ID" value="MFC7337735.1"/>
    <property type="molecule type" value="Genomic_DNA"/>
</dbReference>
<accession>A0ABW2L847</accession>
<keyword evidence="1" id="KW-0732">Signal</keyword>
<dbReference type="SUPFAM" id="SSF50998">
    <property type="entry name" value="Quinoprotein alcohol dehydrogenase-like"/>
    <property type="match status" value="2"/>
</dbReference>
<gene>
    <name evidence="5" type="ORF">ACFQY0_11145</name>
</gene>
<dbReference type="Proteomes" id="UP001596472">
    <property type="component" value="Unassembled WGS sequence"/>
</dbReference>
<name>A0ABW2L847_9BACT</name>
<dbReference type="InterPro" id="IPR038081">
    <property type="entry name" value="CalX-like_sf"/>
</dbReference>
<evidence type="ECO:0000256" key="3">
    <source>
        <dbReference type="ARBA" id="ARBA00022837"/>
    </source>
</evidence>
<dbReference type="SUPFAM" id="SSF141072">
    <property type="entry name" value="CalX-like"/>
    <property type="match status" value="1"/>
</dbReference>
<evidence type="ECO:0000313" key="6">
    <source>
        <dbReference type="Proteomes" id="UP001596472"/>
    </source>
</evidence>
<dbReference type="Gene3D" id="2.130.10.10">
    <property type="entry name" value="YVTN repeat-like/Quinoprotein amine dehydrogenase"/>
    <property type="match status" value="2"/>
</dbReference>
<evidence type="ECO:0000259" key="4">
    <source>
        <dbReference type="SMART" id="SM00237"/>
    </source>
</evidence>
<proteinExistence type="predicted"/>
<keyword evidence="6" id="KW-1185">Reference proteome</keyword>
<feature type="domain" description="Calx-beta" evidence="4">
    <location>
        <begin position="316"/>
        <end position="415"/>
    </location>
</feature>
<evidence type="ECO:0000256" key="1">
    <source>
        <dbReference type="ARBA" id="ARBA00022729"/>
    </source>
</evidence>
<keyword evidence="3" id="KW-0106">Calcium</keyword>